<gene>
    <name evidence="1" type="ORF">BECKFM1743A_GA0114220_100537</name>
    <name evidence="3" type="ORF">BECKFM1743B_GA0114221_100487</name>
    <name evidence="2" type="ORF">BECKFM1743C_GA0114222_100537</name>
</gene>
<accession>A0A450S7R7</accession>
<dbReference type="EMBL" id="CAADFA010000053">
    <property type="protein sequence ID" value="VFJ48025.1"/>
    <property type="molecule type" value="Genomic_DNA"/>
</dbReference>
<evidence type="ECO:0000313" key="1">
    <source>
        <dbReference type="EMBL" id="VFJ47916.1"/>
    </source>
</evidence>
<dbReference type="SUPFAM" id="SSF111321">
    <property type="entry name" value="AF1104-like"/>
    <property type="match status" value="1"/>
</dbReference>
<dbReference type="Gene3D" id="3.40.50.10880">
    <property type="entry name" value="Uncharacterised protein PF01937, DUF89, domain 3"/>
    <property type="match status" value="1"/>
</dbReference>
<dbReference type="AlphaFoldDB" id="A0A450S7R7"/>
<organism evidence="1">
    <name type="scientific">Candidatus Kentrum sp. FM</name>
    <dbReference type="NCBI Taxonomy" id="2126340"/>
    <lineage>
        <taxon>Bacteria</taxon>
        <taxon>Pseudomonadati</taxon>
        <taxon>Pseudomonadota</taxon>
        <taxon>Gammaproteobacteria</taxon>
        <taxon>Candidatus Kentrum</taxon>
    </lineage>
</organism>
<dbReference type="EMBL" id="CAADEZ010000053">
    <property type="protein sequence ID" value="VFJ47916.1"/>
    <property type="molecule type" value="Genomic_DNA"/>
</dbReference>
<reference evidence="1" key="1">
    <citation type="submission" date="2019-02" db="EMBL/GenBank/DDBJ databases">
        <authorList>
            <person name="Gruber-Vodicka R. H."/>
            <person name="Seah K. B. B."/>
        </authorList>
    </citation>
    <scope>NUCLEOTIDE SEQUENCE</scope>
    <source>
        <strain evidence="1">BECK_BZ163</strain>
        <strain evidence="3">BECK_BZ164</strain>
        <strain evidence="2">BECK_BZ165</strain>
    </source>
</reference>
<dbReference type="EMBL" id="CAADFL010000048">
    <property type="protein sequence ID" value="VFK07684.1"/>
    <property type="molecule type" value="Genomic_DNA"/>
</dbReference>
<protein>
    <submittedName>
        <fullName evidence="1">Uncharacterized protein</fullName>
    </submittedName>
</protein>
<evidence type="ECO:0000313" key="3">
    <source>
        <dbReference type="EMBL" id="VFK07684.1"/>
    </source>
</evidence>
<evidence type="ECO:0000313" key="2">
    <source>
        <dbReference type="EMBL" id="VFJ48025.1"/>
    </source>
</evidence>
<sequence>MRPWFTWHEMSIIEFWKDNSADLDLDRLREMSVSVKGKSHRNPCRCLEIFGNYTKPTISHDFSNHVNLFDSASVSDFFLPRIPGVSTAIGSGIYHPPFLWKDSSPESLGNSFTYITNAFYRIFSNIANRGIVPNKKVDGLLDDACQIISHIYRIQDGFILKHINNNINMYIISRIAELLLTKEIYDSLNQEPMLVDKTLDHTLNNIYVYESFPVISLMGFALGRGIAFLEKTMINSDVGMEDKVSVDDRTNSVPDQKFTIDYRWHLIDRVEKSNAGGKSICMCVILDDTSESVFDLLWIQKMIKENHFLKIILLVNTAQISINFTSSMLRKILAHQSFAFLASKVEDRFFVCETFCPLISFQTNMFQEKARRIINKSDFVYVKGLNFFETCQIKEKDTYHAYVVYGPIARLYSGLEDYSPIFAYIPRGREGYVHNKDERKVVSLSDCVVTFH</sequence>
<proteinExistence type="predicted"/>
<name>A0A450S7R7_9GAMM</name>
<dbReference type="InterPro" id="IPR036075">
    <property type="entry name" value="ARMT-1-like_metal-bd_sf"/>
</dbReference>